<dbReference type="Pfam" id="PF05013">
    <property type="entry name" value="FGase"/>
    <property type="match status" value="1"/>
</dbReference>
<dbReference type="PIRSF" id="PIRSF029730">
    <property type="entry name" value="UCP029730"/>
    <property type="match status" value="1"/>
</dbReference>
<gene>
    <name evidence="1" type="ORF">ACFSUD_12055</name>
</gene>
<accession>A0ABW5U4R5</accession>
<name>A0ABW5U4R5_9RHOB</name>
<dbReference type="SUPFAM" id="SSF53187">
    <property type="entry name" value="Zn-dependent exopeptidases"/>
    <property type="match status" value="1"/>
</dbReference>
<keyword evidence="2" id="KW-1185">Reference proteome</keyword>
<sequence>MPKGRSHDIVEVYWAGAPGDLVLVCEHASAYIPPELHRLGLSDQDRYSHAAWDPGARGVALRMAELLDSVLVAGGVSRLVYDCNRPPEAPDAVPARSELIAVPGNVGLSAAARASRVATYYQPFRDALAREVAARTAPVIVTIHSFTPVYNNQPREVEIGLLHDSDARLADAMLACAAEHTRHDVQRNAPYGPQDGVTHTLRAHALGMGHLNVMIEIRNDLIASEAQQRSFGDLLAEWLTDALAKTESARDD</sequence>
<comment type="caution">
    <text evidence="1">The sequence shown here is derived from an EMBL/GenBank/DDBJ whole genome shotgun (WGS) entry which is preliminary data.</text>
</comment>
<protein>
    <submittedName>
        <fullName evidence="1">N-formylglutamate amidohydrolase</fullName>
    </submittedName>
</protein>
<dbReference type="InterPro" id="IPR011227">
    <property type="entry name" value="UCP029730"/>
</dbReference>
<dbReference type="Gene3D" id="3.40.630.40">
    <property type="entry name" value="Zn-dependent exopeptidases"/>
    <property type="match status" value="1"/>
</dbReference>
<dbReference type="InterPro" id="IPR007709">
    <property type="entry name" value="N-FG_amidohydro"/>
</dbReference>
<evidence type="ECO:0000313" key="1">
    <source>
        <dbReference type="EMBL" id="MFD2740310.1"/>
    </source>
</evidence>
<proteinExistence type="predicted"/>
<organism evidence="1 2">
    <name type="scientific">Sulfitobacter aestuarii</name>
    <dbReference type="NCBI Taxonomy" id="2161676"/>
    <lineage>
        <taxon>Bacteria</taxon>
        <taxon>Pseudomonadati</taxon>
        <taxon>Pseudomonadota</taxon>
        <taxon>Alphaproteobacteria</taxon>
        <taxon>Rhodobacterales</taxon>
        <taxon>Roseobacteraceae</taxon>
        <taxon>Sulfitobacter</taxon>
    </lineage>
</organism>
<reference evidence="2" key="1">
    <citation type="journal article" date="2019" name="Int. J. Syst. Evol. Microbiol.">
        <title>The Global Catalogue of Microorganisms (GCM) 10K type strain sequencing project: providing services to taxonomists for standard genome sequencing and annotation.</title>
        <authorList>
            <consortium name="The Broad Institute Genomics Platform"/>
            <consortium name="The Broad Institute Genome Sequencing Center for Infectious Disease"/>
            <person name="Wu L."/>
            <person name="Ma J."/>
        </authorList>
    </citation>
    <scope>NUCLEOTIDE SEQUENCE [LARGE SCALE GENOMIC DNA]</scope>
    <source>
        <strain evidence="2">TISTR 2562</strain>
    </source>
</reference>
<dbReference type="EMBL" id="JBHUMP010000010">
    <property type="protein sequence ID" value="MFD2740310.1"/>
    <property type="molecule type" value="Genomic_DNA"/>
</dbReference>
<evidence type="ECO:0000313" key="2">
    <source>
        <dbReference type="Proteomes" id="UP001597474"/>
    </source>
</evidence>
<dbReference type="Proteomes" id="UP001597474">
    <property type="component" value="Unassembled WGS sequence"/>
</dbReference>
<dbReference type="RefSeq" id="WP_386374751.1">
    <property type="nucleotide sequence ID" value="NZ_JBHUMP010000010.1"/>
</dbReference>